<sequence length="867" mass="93331">MTITRTTCPYCGVGCGIKARLTGEREAAITGDPDHPANAGKLCSKGTHLGETIGLEGRLLHPEIDGQRVSWDQAIGHVADRFAATIAEHGPESVAFYVSGQLLTEDYYVANKMMKGFIGTANIDTNSRLCMASAVSAHVRAFGEDVVPCSYSDLDEANLIILVGSNTAWCHPVVWQRIEAARATRGTKLVVIDPRRTETAERADLHIPITPDGDVALFRNLLAHMRDQDLLDHGFLQESVSAPSGFWDGLSPCADGVDEDLRRAFIALFAAHPRTVTLFSQGVNQSTSGTDKANAIINLHLATGRIGKPGAGPFSITGQPNAMGGREVGGLASMLAAHMGFTDTERDRVQRFWKSPTLCTEPGLKAVEMFDAVADGRIKAIWIMATNPAVSMPDAGDVRAALAACPLVVVSDCIADTDTTRLAHVKLPALAWGEKDGTVTNSERTISRQRGFLPVPGDAKPDWWIIAQIAARMGWVDAFDYPNAASIFREYAAQTGFENEGSRILDISDRATITDGAYDQLEPFQWGGASPFSYGRYPTSDGKARLVPVHPAAERKTSDFPLRLNTGRYRDHWHTMTRTGLSPRLSQHRREPLLELHPEDAADASVGDGALARVEAAAGVSVYRVRVTDAQRPGEIFVPMHWTDQQSSGGRTGRLMGKDRDPLSGQPGFKNTPARIAALRPEWTGFLITRDPFRPNDAIAPWLLYHTQVRTRGGWLVELAGTGETSALLNLLPPGERIEAVDAARGSIRAAVLENGHMAAALFLTRDGSLPQRDWLIAQLDQAAARPVELLAGRASDPVPDRGPIVCICFDVGLHTIVETIAREALTSVEAIGAALSAGTNCGSCRPALAALLPGPLESTSPKAIYG</sequence>
<dbReference type="Gene3D" id="2.40.40.20">
    <property type="match status" value="1"/>
</dbReference>
<dbReference type="EC" id="1.7.99.4" evidence="12"/>
<evidence type="ECO:0000256" key="7">
    <source>
        <dbReference type="ARBA" id="ARBA00023002"/>
    </source>
</evidence>
<dbReference type="InterPro" id="IPR006656">
    <property type="entry name" value="Mopterin_OxRdtase"/>
</dbReference>
<organism evidence="12 13">
    <name type="scientific">Sphingobium subterraneum</name>
    <dbReference type="NCBI Taxonomy" id="627688"/>
    <lineage>
        <taxon>Bacteria</taxon>
        <taxon>Pseudomonadati</taxon>
        <taxon>Pseudomonadota</taxon>
        <taxon>Alphaproteobacteria</taxon>
        <taxon>Sphingomonadales</taxon>
        <taxon>Sphingomonadaceae</taxon>
        <taxon>Sphingobium</taxon>
    </lineage>
</organism>
<dbReference type="InterPro" id="IPR041957">
    <property type="entry name" value="CT_Nitrate-R-NapA-like"/>
</dbReference>
<dbReference type="GO" id="GO:0016020">
    <property type="term" value="C:membrane"/>
    <property type="evidence" value="ECO:0007669"/>
    <property type="project" value="TreeGrafter"/>
</dbReference>
<dbReference type="Gene3D" id="3.40.50.740">
    <property type="match status" value="1"/>
</dbReference>
<dbReference type="InterPro" id="IPR009010">
    <property type="entry name" value="Asp_de-COase-like_dom_sf"/>
</dbReference>
<dbReference type="InterPro" id="IPR027467">
    <property type="entry name" value="MopterinOxRdtase_cofactor_BS"/>
</dbReference>
<keyword evidence="10" id="KW-0534">Nitrate assimilation</keyword>
<evidence type="ECO:0000313" key="12">
    <source>
        <dbReference type="EMBL" id="MBB6124589.1"/>
    </source>
</evidence>
<comment type="similarity">
    <text evidence="3">Belongs to the prokaryotic molybdopterin-containing oxidoreductase family. NasA/NapA/NarB subfamily.</text>
</comment>
<dbReference type="AlphaFoldDB" id="A0A841J045"/>
<dbReference type="PANTHER" id="PTHR43105">
    <property type="entry name" value="RESPIRATORY NITRATE REDUCTASE"/>
    <property type="match status" value="1"/>
</dbReference>
<keyword evidence="9" id="KW-0411">Iron-sulfur</keyword>
<evidence type="ECO:0000256" key="4">
    <source>
        <dbReference type="ARBA" id="ARBA00022485"/>
    </source>
</evidence>
<dbReference type="GO" id="GO:0042128">
    <property type="term" value="P:nitrate assimilation"/>
    <property type="evidence" value="ECO:0007669"/>
    <property type="project" value="UniProtKB-KW"/>
</dbReference>
<keyword evidence="4" id="KW-0004">4Fe-4S</keyword>
<dbReference type="GO" id="GO:0046872">
    <property type="term" value="F:metal ion binding"/>
    <property type="evidence" value="ECO:0007669"/>
    <property type="project" value="UniProtKB-KW"/>
</dbReference>
<dbReference type="Pfam" id="PF04879">
    <property type="entry name" value="Molybdop_Fe4S4"/>
    <property type="match status" value="1"/>
</dbReference>
<proteinExistence type="inferred from homology"/>
<reference evidence="12 13" key="1">
    <citation type="submission" date="2020-08" db="EMBL/GenBank/DDBJ databases">
        <title>Genomic Encyclopedia of Type Strains, Phase IV (KMG-IV): sequencing the most valuable type-strain genomes for metagenomic binning, comparative biology and taxonomic classification.</title>
        <authorList>
            <person name="Goeker M."/>
        </authorList>
    </citation>
    <scope>NUCLEOTIDE SEQUENCE [LARGE SCALE GENOMIC DNA]</scope>
    <source>
        <strain evidence="12 13">DSM 102255</strain>
    </source>
</reference>
<dbReference type="PROSITE" id="PS51669">
    <property type="entry name" value="4FE4S_MOW_BIS_MGD"/>
    <property type="match status" value="1"/>
</dbReference>
<dbReference type="InterPro" id="IPR007419">
    <property type="entry name" value="BFD-like_2Fe2S-bd_dom"/>
</dbReference>
<dbReference type="SUPFAM" id="SSF50692">
    <property type="entry name" value="ADC-like"/>
    <property type="match status" value="1"/>
</dbReference>
<keyword evidence="13" id="KW-1185">Reference proteome</keyword>
<keyword evidence="5" id="KW-0500">Molybdenum</keyword>
<dbReference type="InterPro" id="IPR041854">
    <property type="entry name" value="BFD-like_2Fe2S-bd_dom_sf"/>
</dbReference>
<dbReference type="CDD" id="cd02791">
    <property type="entry name" value="MopB_CT_Nitrate-R-NapA-like"/>
    <property type="match status" value="1"/>
</dbReference>
<comment type="caution">
    <text evidence="12">The sequence shown here is derived from an EMBL/GenBank/DDBJ whole genome shotgun (WGS) entry which is preliminary data.</text>
</comment>
<dbReference type="Gene3D" id="1.10.10.1100">
    <property type="entry name" value="BFD-like [2Fe-2S]-binding domain"/>
    <property type="match status" value="1"/>
</dbReference>
<evidence type="ECO:0000256" key="10">
    <source>
        <dbReference type="ARBA" id="ARBA00023063"/>
    </source>
</evidence>
<dbReference type="Pfam" id="PF01568">
    <property type="entry name" value="Molydop_binding"/>
    <property type="match status" value="1"/>
</dbReference>
<dbReference type="GO" id="GO:0016491">
    <property type="term" value="F:oxidoreductase activity"/>
    <property type="evidence" value="ECO:0007669"/>
    <property type="project" value="UniProtKB-KW"/>
</dbReference>
<comment type="cofactor">
    <cofactor evidence="2">
        <name>[4Fe-4S] cluster</name>
        <dbReference type="ChEBI" id="CHEBI:49883"/>
    </cofactor>
</comment>
<dbReference type="SMART" id="SM00926">
    <property type="entry name" value="Molybdop_Fe4S4"/>
    <property type="match status" value="1"/>
</dbReference>
<evidence type="ECO:0000259" key="11">
    <source>
        <dbReference type="PROSITE" id="PS51669"/>
    </source>
</evidence>
<protein>
    <submittedName>
        <fullName evidence="12">Assimilatory nitrate reductase catalytic subunit</fullName>
        <ecNumber evidence="12">1.7.99.4</ecNumber>
    </submittedName>
</protein>
<evidence type="ECO:0000256" key="6">
    <source>
        <dbReference type="ARBA" id="ARBA00022723"/>
    </source>
</evidence>
<dbReference type="InterPro" id="IPR006657">
    <property type="entry name" value="MoPterin_dinucl-bd_dom"/>
</dbReference>
<dbReference type="GO" id="GO:0051539">
    <property type="term" value="F:4 iron, 4 sulfur cluster binding"/>
    <property type="evidence" value="ECO:0007669"/>
    <property type="project" value="UniProtKB-KW"/>
</dbReference>
<dbReference type="Pfam" id="PF00384">
    <property type="entry name" value="Molybdopterin"/>
    <property type="match status" value="1"/>
</dbReference>
<gene>
    <name evidence="12" type="ORF">FHS92_002334</name>
</gene>
<evidence type="ECO:0000256" key="5">
    <source>
        <dbReference type="ARBA" id="ARBA00022505"/>
    </source>
</evidence>
<dbReference type="GO" id="GO:0045333">
    <property type="term" value="P:cellular respiration"/>
    <property type="evidence" value="ECO:0007669"/>
    <property type="project" value="UniProtKB-ARBA"/>
</dbReference>
<dbReference type="CDD" id="cd02754">
    <property type="entry name" value="MopB_Nitrate-R-NapA-like"/>
    <property type="match status" value="1"/>
</dbReference>
<keyword evidence="7 12" id="KW-0560">Oxidoreductase</keyword>
<dbReference type="EMBL" id="JACIJP010000003">
    <property type="protein sequence ID" value="MBB6124589.1"/>
    <property type="molecule type" value="Genomic_DNA"/>
</dbReference>
<evidence type="ECO:0000256" key="8">
    <source>
        <dbReference type="ARBA" id="ARBA00023004"/>
    </source>
</evidence>
<feature type="domain" description="4Fe-4S Mo/W bis-MGD-type" evidence="11">
    <location>
        <begin position="1"/>
        <end position="57"/>
    </location>
</feature>
<evidence type="ECO:0000313" key="13">
    <source>
        <dbReference type="Proteomes" id="UP000552700"/>
    </source>
</evidence>
<dbReference type="GO" id="GO:0043546">
    <property type="term" value="F:molybdopterin cofactor binding"/>
    <property type="evidence" value="ECO:0007669"/>
    <property type="project" value="InterPro"/>
</dbReference>
<keyword evidence="6" id="KW-0479">Metal-binding</keyword>
<dbReference type="RefSeq" id="WP_184080789.1">
    <property type="nucleotide sequence ID" value="NZ_JACIJP010000003.1"/>
</dbReference>
<accession>A0A841J045</accession>
<keyword evidence="8" id="KW-0408">Iron</keyword>
<dbReference type="Proteomes" id="UP000552700">
    <property type="component" value="Unassembled WGS sequence"/>
</dbReference>
<evidence type="ECO:0000256" key="3">
    <source>
        <dbReference type="ARBA" id="ARBA00008747"/>
    </source>
</evidence>
<evidence type="ECO:0000256" key="1">
    <source>
        <dbReference type="ARBA" id="ARBA00001942"/>
    </source>
</evidence>
<dbReference type="PROSITE" id="PS00551">
    <property type="entry name" value="MOLYBDOPTERIN_PROK_1"/>
    <property type="match status" value="1"/>
</dbReference>
<dbReference type="Gene3D" id="2.20.25.90">
    <property type="entry name" value="ADC-like domains"/>
    <property type="match status" value="1"/>
</dbReference>
<dbReference type="InterPro" id="IPR006963">
    <property type="entry name" value="Mopterin_OxRdtase_4Fe-4S_dom"/>
</dbReference>
<evidence type="ECO:0000256" key="2">
    <source>
        <dbReference type="ARBA" id="ARBA00001966"/>
    </source>
</evidence>
<dbReference type="PANTHER" id="PTHR43105:SF9">
    <property type="entry name" value="NADPH-FE(3+) OXIDOREDUCTASE SUBUNIT ALPHA"/>
    <property type="match status" value="1"/>
</dbReference>
<dbReference type="InterPro" id="IPR050123">
    <property type="entry name" value="Prok_molybdopt-oxidoreductase"/>
</dbReference>
<dbReference type="Pfam" id="PF04324">
    <property type="entry name" value="Fer2_BFD"/>
    <property type="match status" value="1"/>
</dbReference>
<dbReference type="SUPFAM" id="SSF53706">
    <property type="entry name" value="Formate dehydrogenase/DMSO reductase, domains 1-3"/>
    <property type="match status" value="1"/>
</dbReference>
<comment type="cofactor">
    <cofactor evidence="1">
        <name>Mo-bis(molybdopterin guanine dinucleotide)</name>
        <dbReference type="ChEBI" id="CHEBI:60539"/>
    </cofactor>
</comment>
<dbReference type="GO" id="GO:1990204">
    <property type="term" value="C:oxidoreductase complex"/>
    <property type="evidence" value="ECO:0007669"/>
    <property type="project" value="UniProtKB-ARBA"/>
</dbReference>
<name>A0A841J045_9SPHN</name>
<evidence type="ECO:0000256" key="9">
    <source>
        <dbReference type="ARBA" id="ARBA00023014"/>
    </source>
</evidence>
<dbReference type="Gene3D" id="3.40.228.10">
    <property type="entry name" value="Dimethylsulfoxide Reductase, domain 2"/>
    <property type="match status" value="1"/>
</dbReference>